<dbReference type="EMBL" id="JAQNWR010000002">
    <property type="protein sequence ID" value="MDC2406827.1"/>
    <property type="molecule type" value="Genomic_DNA"/>
</dbReference>
<dbReference type="GeneID" id="29454407"/>
<proteinExistence type="predicted"/>
<evidence type="ECO:0000313" key="1">
    <source>
        <dbReference type="EMBL" id="KAA3805445.1"/>
    </source>
</evidence>
<evidence type="ECO:0000313" key="3">
    <source>
        <dbReference type="Proteomes" id="UP000460135"/>
    </source>
</evidence>
<dbReference type="Proteomes" id="UP000460135">
    <property type="component" value="Unassembled WGS sequence"/>
</dbReference>
<organism evidence="1 3">
    <name type="scientific">Bacteroides ovatus</name>
    <dbReference type="NCBI Taxonomy" id="28116"/>
    <lineage>
        <taxon>Bacteria</taxon>
        <taxon>Pseudomonadati</taxon>
        <taxon>Bacteroidota</taxon>
        <taxon>Bacteroidia</taxon>
        <taxon>Bacteroidales</taxon>
        <taxon>Bacteroidaceae</taxon>
        <taxon>Bacteroides</taxon>
    </lineage>
</organism>
<protein>
    <submittedName>
        <fullName evidence="1">Uncharacterized protein</fullName>
    </submittedName>
</protein>
<sequence length="138" mass="16050">MNKEQAMSCAAKCMSSFNKYATKWNIPSHLTIEMWNIIKEVYDRMDSPITTCNIDRNGGVELEYREAFSNVFYNVYVCSCKNARYNTSASFSKHVKLQKDQCININYDPDVLSISYRINDIDIIDMGETYGEFYNNLI</sequence>
<reference evidence="2" key="2">
    <citation type="submission" date="2022-10" db="EMBL/GenBank/DDBJ databases">
        <title>Human gut microbiome strain richness.</title>
        <authorList>
            <person name="Chen-Liaw A."/>
        </authorList>
    </citation>
    <scope>NUCLEOTIDE SEQUENCE</scope>
    <source>
        <strain evidence="2">F7_m1001271B151109d0_201107</strain>
    </source>
</reference>
<evidence type="ECO:0000313" key="2">
    <source>
        <dbReference type="EMBL" id="MDC2406827.1"/>
    </source>
</evidence>
<dbReference type="EMBL" id="VWLX01000007">
    <property type="protein sequence ID" value="KAA3805445.1"/>
    <property type="molecule type" value="Genomic_DNA"/>
</dbReference>
<reference evidence="1 3" key="1">
    <citation type="journal article" date="2019" name="Nat. Med.">
        <title>A library of human gut bacterial isolates paired with longitudinal multiomics data enables mechanistic microbiome research.</title>
        <authorList>
            <person name="Poyet M."/>
            <person name="Groussin M."/>
            <person name="Gibbons S.M."/>
            <person name="Avila-Pacheco J."/>
            <person name="Jiang X."/>
            <person name="Kearney S.M."/>
            <person name="Perrotta A.R."/>
            <person name="Berdy B."/>
            <person name="Zhao S."/>
            <person name="Lieberman T.D."/>
            <person name="Swanson P.K."/>
            <person name="Smith M."/>
            <person name="Roesemann S."/>
            <person name="Alexander J.E."/>
            <person name="Rich S.A."/>
            <person name="Livny J."/>
            <person name="Vlamakis H."/>
            <person name="Clish C."/>
            <person name="Bullock K."/>
            <person name="Deik A."/>
            <person name="Scott J."/>
            <person name="Pierce K.A."/>
            <person name="Xavier R.J."/>
            <person name="Alm E.J."/>
        </authorList>
    </citation>
    <scope>NUCLEOTIDE SEQUENCE [LARGE SCALE GENOMIC DNA]</scope>
    <source>
        <strain evidence="1 3">BIOML-A183</strain>
    </source>
</reference>
<dbReference type="Proteomes" id="UP001214017">
    <property type="component" value="Unassembled WGS sequence"/>
</dbReference>
<comment type="caution">
    <text evidence="1">The sequence shown here is derived from an EMBL/GenBank/DDBJ whole genome shotgun (WGS) entry which is preliminary data.</text>
</comment>
<accession>A0A5M5BAE4</accession>
<dbReference type="AlphaFoldDB" id="A0A5M5BAE4"/>
<dbReference type="RefSeq" id="WP_004297824.1">
    <property type="nucleotide sequence ID" value="NZ_BAABYJ010000001.1"/>
</dbReference>
<dbReference type="KEGG" id="boa:Bovatus_00361"/>
<name>A0A5M5BAE4_BACOV</name>
<gene>
    <name evidence="1" type="ORF">F3F51_11515</name>
    <name evidence="2" type="ORF">PO240_02930</name>
</gene>